<organism evidence="1 2">
    <name type="scientific">Melia azedarach</name>
    <name type="common">Chinaberry tree</name>
    <dbReference type="NCBI Taxonomy" id="155640"/>
    <lineage>
        <taxon>Eukaryota</taxon>
        <taxon>Viridiplantae</taxon>
        <taxon>Streptophyta</taxon>
        <taxon>Embryophyta</taxon>
        <taxon>Tracheophyta</taxon>
        <taxon>Spermatophyta</taxon>
        <taxon>Magnoliopsida</taxon>
        <taxon>eudicotyledons</taxon>
        <taxon>Gunneridae</taxon>
        <taxon>Pentapetalae</taxon>
        <taxon>rosids</taxon>
        <taxon>malvids</taxon>
        <taxon>Sapindales</taxon>
        <taxon>Meliaceae</taxon>
        <taxon>Melia</taxon>
    </lineage>
</organism>
<comment type="caution">
    <text evidence="1">The sequence shown here is derived from an EMBL/GenBank/DDBJ whole genome shotgun (WGS) entry which is preliminary data.</text>
</comment>
<gene>
    <name evidence="1" type="ORF">OWV82_006370</name>
</gene>
<protein>
    <submittedName>
        <fullName evidence="1">F-box family protein</fullName>
    </submittedName>
</protein>
<evidence type="ECO:0000313" key="1">
    <source>
        <dbReference type="EMBL" id="KAJ4722945.1"/>
    </source>
</evidence>
<keyword evidence="2" id="KW-1185">Reference proteome</keyword>
<reference evidence="1 2" key="1">
    <citation type="journal article" date="2023" name="Science">
        <title>Complex scaffold remodeling in plant triterpene biosynthesis.</title>
        <authorList>
            <person name="De La Pena R."/>
            <person name="Hodgson H."/>
            <person name="Liu J.C."/>
            <person name="Stephenson M.J."/>
            <person name="Martin A.C."/>
            <person name="Owen C."/>
            <person name="Harkess A."/>
            <person name="Leebens-Mack J."/>
            <person name="Jimenez L.E."/>
            <person name="Osbourn A."/>
            <person name="Sattely E.S."/>
        </authorList>
    </citation>
    <scope>NUCLEOTIDE SEQUENCE [LARGE SCALE GENOMIC DNA]</scope>
    <source>
        <strain evidence="2">cv. JPN11</strain>
        <tissue evidence="1">Leaf</tissue>
    </source>
</reference>
<evidence type="ECO:0000313" key="2">
    <source>
        <dbReference type="Proteomes" id="UP001164539"/>
    </source>
</evidence>
<name>A0ACC1YGY9_MELAZ</name>
<dbReference type="EMBL" id="CM051396">
    <property type="protein sequence ID" value="KAJ4722945.1"/>
    <property type="molecule type" value="Genomic_DNA"/>
</dbReference>
<dbReference type="Proteomes" id="UP001164539">
    <property type="component" value="Chromosome 3"/>
</dbReference>
<sequence length="235" mass="27441">MIKSILDFLKSCHAPRHHEWERFQQSDYDDIILILQESSSASSVPRSRRELYDYLCHNPLLLGEGSLSLTLDEESGRKCYMIGGRGFKIEWQEVPENWSWPSLTISRFSTVPQLLDVYWFDIEGNIETVILYPETTYGVYLVFKFAQFREGFDGRIMKSVIYLEGTPQNIEITSSELNIPRQSRIREGEWLEIELGQFLNQQQNQGTLVCHLFDHNTQVKKSGIIIEGIEFRPRI</sequence>
<accession>A0ACC1YGY9</accession>
<proteinExistence type="predicted"/>